<dbReference type="Pfam" id="PF06687">
    <property type="entry name" value="SUR7"/>
    <property type="match status" value="1"/>
</dbReference>
<feature type="transmembrane region" description="Helical" evidence="1">
    <location>
        <begin position="104"/>
        <end position="122"/>
    </location>
</feature>
<dbReference type="AlphaFoldDB" id="A0A5N5QQB1"/>
<protein>
    <submittedName>
        <fullName evidence="2">SUR7/pali family protein</fullName>
    </submittedName>
</protein>
<reference evidence="2 3" key="1">
    <citation type="journal article" date="2019" name="Fungal Biol. Biotechnol.">
        <title>Draft genome sequence of fastidious pathogen Ceratobasidium theobromae, which causes vascular-streak dieback in Theobroma cacao.</title>
        <authorList>
            <person name="Ali S.S."/>
            <person name="Asman A."/>
            <person name="Shao J."/>
            <person name="Firmansyah A.P."/>
            <person name="Susilo A.W."/>
            <person name="Rosmana A."/>
            <person name="McMahon P."/>
            <person name="Junaid M."/>
            <person name="Guest D."/>
            <person name="Kheng T.Y."/>
            <person name="Meinhardt L.W."/>
            <person name="Bailey B.A."/>
        </authorList>
    </citation>
    <scope>NUCLEOTIDE SEQUENCE [LARGE SCALE GENOMIC DNA]</scope>
    <source>
        <strain evidence="2 3">CT2</strain>
    </source>
</reference>
<organism evidence="2 3">
    <name type="scientific">Ceratobasidium theobromae</name>
    <dbReference type="NCBI Taxonomy" id="1582974"/>
    <lineage>
        <taxon>Eukaryota</taxon>
        <taxon>Fungi</taxon>
        <taxon>Dikarya</taxon>
        <taxon>Basidiomycota</taxon>
        <taxon>Agaricomycotina</taxon>
        <taxon>Agaricomycetes</taxon>
        <taxon>Cantharellales</taxon>
        <taxon>Ceratobasidiaceae</taxon>
        <taxon>Ceratobasidium</taxon>
    </lineage>
</organism>
<feature type="transmembrane region" description="Helical" evidence="1">
    <location>
        <begin position="177"/>
        <end position="196"/>
    </location>
</feature>
<keyword evidence="3" id="KW-1185">Reference proteome</keyword>
<name>A0A5N5QQB1_9AGAM</name>
<comment type="caution">
    <text evidence="2">The sequence shown here is derived from an EMBL/GenBank/DDBJ whole genome shotgun (WGS) entry which is preliminary data.</text>
</comment>
<evidence type="ECO:0000313" key="2">
    <source>
        <dbReference type="EMBL" id="KAB5593930.1"/>
    </source>
</evidence>
<feature type="transmembrane region" description="Helical" evidence="1">
    <location>
        <begin position="134"/>
        <end position="157"/>
    </location>
</feature>
<keyword evidence="1" id="KW-0472">Membrane</keyword>
<dbReference type="Proteomes" id="UP000383932">
    <property type="component" value="Unassembled WGS sequence"/>
</dbReference>
<evidence type="ECO:0000256" key="1">
    <source>
        <dbReference type="SAM" id="Phobius"/>
    </source>
</evidence>
<dbReference type="OrthoDB" id="2354757at2759"/>
<keyword evidence="1" id="KW-1133">Transmembrane helix</keyword>
<dbReference type="InterPro" id="IPR009571">
    <property type="entry name" value="SUR7/Rim9-like_fungi"/>
</dbReference>
<dbReference type="PANTHER" id="PTHR28013:SF4">
    <property type="entry name" value="MARVEL DOMAIN-CONTAINING PROTEIN"/>
    <property type="match status" value="1"/>
</dbReference>
<keyword evidence="1" id="KW-0812">Transmembrane</keyword>
<dbReference type="GO" id="GO:0032153">
    <property type="term" value="C:cell division site"/>
    <property type="evidence" value="ECO:0007669"/>
    <property type="project" value="TreeGrafter"/>
</dbReference>
<dbReference type="Gene3D" id="1.20.140.150">
    <property type="match status" value="1"/>
</dbReference>
<dbReference type="GO" id="GO:0005886">
    <property type="term" value="C:plasma membrane"/>
    <property type="evidence" value="ECO:0007669"/>
    <property type="project" value="InterPro"/>
</dbReference>
<proteinExistence type="predicted"/>
<evidence type="ECO:0000313" key="3">
    <source>
        <dbReference type="Proteomes" id="UP000383932"/>
    </source>
</evidence>
<accession>A0A5N5QQB1</accession>
<gene>
    <name evidence="2" type="ORF">CTheo_2656</name>
</gene>
<dbReference type="GO" id="GO:0035838">
    <property type="term" value="C:growing cell tip"/>
    <property type="evidence" value="ECO:0007669"/>
    <property type="project" value="TreeGrafter"/>
</dbReference>
<dbReference type="EMBL" id="SSOP01000028">
    <property type="protein sequence ID" value="KAB5593930.1"/>
    <property type="molecule type" value="Genomic_DNA"/>
</dbReference>
<sequence length="238" mass="25575">MARVFCIPGVIFLVGALALQILVSISLRYVPALDIARARFPSGTVFAGSSQAASEVRMGIWSYCYRVEQNGDFACSPAKHGYALDLRSSGGDNEHISASWTRGLVLHPISAVLILFALLLSFSEHLTVALFASLMSFLASFFVLIAFLCDIALFAYLRRRASNLDGATSSSRPGNGFWLTLASFVLLLLAGCTVCLGRRHDRRHSGGGTGLATTSDAYATNAAAGAARPWYSRFVPKK</sequence>
<dbReference type="PANTHER" id="PTHR28013">
    <property type="entry name" value="PROTEIN DCV1-RELATED"/>
    <property type="match status" value="1"/>
</dbReference>
<dbReference type="InterPro" id="IPR051380">
    <property type="entry name" value="pH-response_reg_palI/RIM9"/>
</dbReference>